<dbReference type="InParanoid" id="A0A1E7FSZ8"/>
<dbReference type="AlphaFoldDB" id="A0A1E7FSZ8"/>
<gene>
    <name evidence="1" type="ORF">FRACYDRAFT_234862</name>
</gene>
<accession>A0A1E7FSZ8</accession>
<name>A0A1E7FSZ8_9STRA</name>
<proteinExistence type="predicted"/>
<protein>
    <recommendedName>
        <fullName evidence="3">DDE Tnp4 domain-containing protein</fullName>
    </recommendedName>
</protein>
<keyword evidence="2" id="KW-1185">Reference proteome</keyword>
<reference evidence="1 2" key="1">
    <citation type="submission" date="2016-09" db="EMBL/GenBank/DDBJ databases">
        <title>Extensive genetic diversity and differential bi-allelic expression allows diatom success in the polar Southern Ocean.</title>
        <authorList>
            <consortium name="DOE Joint Genome Institute"/>
            <person name="Mock T."/>
            <person name="Otillar R.P."/>
            <person name="Strauss J."/>
            <person name="Dupont C."/>
            <person name="Frickenhaus S."/>
            <person name="Maumus F."/>
            <person name="Mcmullan M."/>
            <person name="Sanges R."/>
            <person name="Schmutz J."/>
            <person name="Toseland A."/>
            <person name="Valas R."/>
            <person name="Veluchamy A."/>
            <person name="Ward B.J."/>
            <person name="Allen A."/>
            <person name="Barry K."/>
            <person name="Falciatore A."/>
            <person name="Ferrante M."/>
            <person name="Fortunato A.E."/>
            <person name="Gloeckner G."/>
            <person name="Gruber A."/>
            <person name="Hipkin R."/>
            <person name="Janech M."/>
            <person name="Kroth P."/>
            <person name="Leese F."/>
            <person name="Lindquist E."/>
            <person name="Lyon B.R."/>
            <person name="Martin J."/>
            <person name="Mayer C."/>
            <person name="Parker M."/>
            <person name="Quesneville H."/>
            <person name="Raymond J."/>
            <person name="Uhlig C."/>
            <person name="Valentin K.U."/>
            <person name="Worden A.Z."/>
            <person name="Armbrust E.V."/>
            <person name="Bowler C."/>
            <person name="Green B."/>
            <person name="Moulton V."/>
            <person name="Van Oosterhout C."/>
            <person name="Grigoriev I."/>
        </authorList>
    </citation>
    <scope>NUCLEOTIDE SEQUENCE [LARGE SCALE GENOMIC DNA]</scope>
    <source>
        <strain evidence="1 2">CCMP1102</strain>
    </source>
</reference>
<dbReference type="OrthoDB" id="38519at2759"/>
<evidence type="ECO:0000313" key="2">
    <source>
        <dbReference type="Proteomes" id="UP000095751"/>
    </source>
</evidence>
<evidence type="ECO:0000313" key="1">
    <source>
        <dbReference type="EMBL" id="OEU21237.1"/>
    </source>
</evidence>
<dbReference type="Proteomes" id="UP000095751">
    <property type="component" value="Unassembled WGS sequence"/>
</dbReference>
<dbReference type="EMBL" id="KV784354">
    <property type="protein sequence ID" value="OEU21237.1"/>
    <property type="molecule type" value="Genomic_DNA"/>
</dbReference>
<sequence>MKITVTRKGIKAIENTARETLRFPIERKWESADKDERFRSLFGAPCVVIAALWELIRSQVNHGVEEKHLLWGLVFLKVYAKNEEMHCAIVGFPTKQEFREKSWHIVNIIANLKDKLIRLESRFINAPNNMVGRPYLTGDCSDFKINEPFPWNKKWCSPKFKGPGMKYEVCLAIYSPNICWSNGPHYASASEGTIFTTGLGTKLPEDEPVEVDAGVKGDPRLMRPLMGVNSLARKQKSVYRARQESIFSRMKQFNVLDTHFHHTCTEEEDYMKKHQICFDSVLVITQLKLMMKVDKLMDVGEIDEVEYVMT</sequence>
<dbReference type="KEGG" id="fcy:FRACYDRAFT_234862"/>
<organism evidence="1 2">
    <name type="scientific">Fragilariopsis cylindrus CCMP1102</name>
    <dbReference type="NCBI Taxonomy" id="635003"/>
    <lineage>
        <taxon>Eukaryota</taxon>
        <taxon>Sar</taxon>
        <taxon>Stramenopiles</taxon>
        <taxon>Ochrophyta</taxon>
        <taxon>Bacillariophyta</taxon>
        <taxon>Bacillariophyceae</taxon>
        <taxon>Bacillariophycidae</taxon>
        <taxon>Bacillariales</taxon>
        <taxon>Bacillariaceae</taxon>
        <taxon>Fragilariopsis</taxon>
    </lineage>
</organism>
<evidence type="ECO:0008006" key="3">
    <source>
        <dbReference type="Google" id="ProtNLM"/>
    </source>
</evidence>